<gene>
    <name evidence="2" type="ORF">B0J11DRAFT_438109</name>
</gene>
<reference evidence="2" key="1">
    <citation type="journal article" date="2021" name="Nat. Commun.">
        <title>Genetic determinants of endophytism in the Arabidopsis root mycobiome.</title>
        <authorList>
            <person name="Mesny F."/>
            <person name="Miyauchi S."/>
            <person name="Thiergart T."/>
            <person name="Pickel B."/>
            <person name="Atanasova L."/>
            <person name="Karlsson M."/>
            <person name="Huettel B."/>
            <person name="Barry K.W."/>
            <person name="Haridas S."/>
            <person name="Chen C."/>
            <person name="Bauer D."/>
            <person name="Andreopoulos W."/>
            <person name="Pangilinan J."/>
            <person name="LaButti K."/>
            <person name="Riley R."/>
            <person name="Lipzen A."/>
            <person name="Clum A."/>
            <person name="Drula E."/>
            <person name="Henrissat B."/>
            <person name="Kohler A."/>
            <person name="Grigoriev I.V."/>
            <person name="Martin F.M."/>
            <person name="Hacquard S."/>
        </authorList>
    </citation>
    <scope>NUCLEOTIDE SEQUENCE</scope>
    <source>
        <strain evidence="2">MPI-CAGE-CH-0243</strain>
    </source>
</reference>
<keyword evidence="3" id="KW-1185">Reference proteome</keyword>
<dbReference type="InterPro" id="IPR010730">
    <property type="entry name" value="HET"/>
</dbReference>
<feature type="domain" description="Heterokaryon incompatibility" evidence="1">
    <location>
        <begin position="13"/>
        <end position="155"/>
    </location>
</feature>
<comment type="caution">
    <text evidence="2">The sequence shown here is derived from an EMBL/GenBank/DDBJ whole genome shotgun (WGS) entry which is preliminary data.</text>
</comment>
<organism evidence="2 3">
    <name type="scientific">Dendryphion nanum</name>
    <dbReference type="NCBI Taxonomy" id="256645"/>
    <lineage>
        <taxon>Eukaryota</taxon>
        <taxon>Fungi</taxon>
        <taxon>Dikarya</taxon>
        <taxon>Ascomycota</taxon>
        <taxon>Pezizomycotina</taxon>
        <taxon>Dothideomycetes</taxon>
        <taxon>Pleosporomycetidae</taxon>
        <taxon>Pleosporales</taxon>
        <taxon>Torulaceae</taxon>
        <taxon>Dendryphion</taxon>
    </lineage>
</organism>
<dbReference type="OrthoDB" id="2157530at2759"/>
<dbReference type="EMBL" id="JAGMWT010000010">
    <property type="protein sequence ID" value="KAH7121091.1"/>
    <property type="molecule type" value="Genomic_DNA"/>
</dbReference>
<feature type="non-terminal residue" evidence="2">
    <location>
        <position position="159"/>
    </location>
</feature>
<dbReference type="Pfam" id="PF06985">
    <property type="entry name" value="HET"/>
    <property type="match status" value="1"/>
</dbReference>
<evidence type="ECO:0000259" key="1">
    <source>
        <dbReference type="Pfam" id="PF06985"/>
    </source>
</evidence>
<name>A0A9P9DM52_9PLEO</name>
<sequence>MRRINLHDNPLPYDALSYVWGAPSSYPQKVLEIDQQQLNITPNLHSALSALLKSNFVGRIWVDAVCINQEDLLERGNQVTMMADIYRHATTVRIYLGPDLPLITRFFQYAERNPNLDIEVPDMITTLHISKEDLLCEYVDLIHRPWWARVWILQEYALA</sequence>
<protein>
    <submittedName>
        <fullName evidence="2">Heterokaryon incompatibility</fullName>
    </submittedName>
</protein>
<dbReference type="InterPro" id="IPR052895">
    <property type="entry name" value="HetReg/Transcr_Mod"/>
</dbReference>
<dbReference type="AlphaFoldDB" id="A0A9P9DM52"/>
<dbReference type="PANTHER" id="PTHR24148:SF73">
    <property type="entry name" value="HET DOMAIN PROTEIN (AFU_ORTHOLOGUE AFUA_8G01020)"/>
    <property type="match status" value="1"/>
</dbReference>
<proteinExistence type="predicted"/>
<accession>A0A9P9DM52</accession>
<evidence type="ECO:0000313" key="3">
    <source>
        <dbReference type="Proteomes" id="UP000700596"/>
    </source>
</evidence>
<dbReference type="Proteomes" id="UP000700596">
    <property type="component" value="Unassembled WGS sequence"/>
</dbReference>
<dbReference type="PANTHER" id="PTHR24148">
    <property type="entry name" value="ANKYRIN REPEAT DOMAIN-CONTAINING PROTEIN 39 HOMOLOG-RELATED"/>
    <property type="match status" value="1"/>
</dbReference>
<evidence type="ECO:0000313" key="2">
    <source>
        <dbReference type="EMBL" id="KAH7121091.1"/>
    </source>
</evidence>